<reference evidence="2 3" key="1">
    <citation type="submission" date="2017-05" db="EMBL/GenBank/DDBJ databases">
        <authorList>
            <person name="Varghese N."/>
            <person name="Submissions S."/>
        </authorList>
    </citation>
    <scope>NUCLEOTIDE SEQUENCE [LARGE SCALE GENOMIC DNA]</scope>
    <source>
        <strain evidence="2 3">DSM 21342</strain>
    </source>
</reference>
<dbReference type="Proteomes" id="UP000315971">
    <property type="component" value="Unassembled WGS sequence"/>
</dbReference>
<feature type="chain" id="PRO_5022094983" description="Periplasmic chaperone for outer membrane proteins Skp" evidence="1">
    <location>
        <begin position="20"/>
        <end position="168"/>
    </location>
</feature>
<dbReference type="OrthoDB" id="660497at2"/>
<dbReference type="AlphaFoldDB" id="A0A521C546"/>
<evidence type="ECO:0008006" key="4">
    <source>
        <dbReference type="Google" id="ProtNLM"/>
    </source>
</evidence>
<gene>
    <name evidence="2" type="ORF">SAMN06265350_103215</name>
</gene>
<dbReference type="RefSeq" id="WP_142602567.1">
    <property type="nucleotide sequence ID" value="NZ_FXSZ01000003.1"/>
</dbReference>
<protein>
    <recommendedName>
        <fullName evidence="4">Periplasmic chaperone for outer membrane proteins Skp</fullName>
    </recommendedName>
</protein>
<evidence type="ECO:0000256" key="1">
    <source>
        <dbReference type="SAM" id="SignalP"/>
    </source>
</evidence>
<sequence length="168" mass="19424">MKKILLGLLNLLFATGLFAQSNKEDIELMQAVFGKDKKELVKQYMELNKADSAKFWVLYDQYENGRKALGTERIHLLQEYARDYDKLNDQKATALTEKNFAINSKVNQLQQTYFKKFTATIGGLKAAKFFQLENYIENAIRLSIQNEIPFIGELEMHKKPAVPQPEKN</sequence>
<name>A0A521C546_9SPHI</name>
<organism evidence="2 3">
    <name type="scientific">Solitalea koreensis</name>
    <dbReference type="NCBI Taxonomy" id="543615"/>
    <lineage>
        <taxon>Bacteria</taxon>
        <taxon>Pseudomonadati</taxon>
        <taxon>Bacteroidota</taxon>
        <taxon>Sphingobacteriia</taxon>
        <taxon>Sphingobacteriales</taxon>
        <taxon>Sphingobacteriaceae</taxon>
        <taxon>Solitalea</taxon>
    </lineage>
</organism>
<accession>A0A521C546</accession>
<feature type="signal peptide" evidence="1">
    <location>
        <begin position="1"/>
        <end position="19"/>
    </location>
</feature>
<dbReference type="EMBL" id="FXSZ01000003">
    <property type="protein sequence ID" value="SMO54465.1"/>
    <property type="molecule type" value="Genomic_DNA"/>
</dbReference>
<keyword evidence="3" id="KW-1185">Reference proteome</keyword>
<evidence type="ECO:0000313" key="3">
    <source>
        <dbReference type="Proteomes" id="UP000315971"/>
    </source>
</evidence>
<proteinExistence type="predicted"/>
<evidence type="ECO:0000313" key="2">
    <source>
        <dbReference type="EMBL" id="SMO54465.1"/>
    </source>
</evidence>
<keyword evidence="1" id="KW-0732">Signal</keyword>